<keyword evidence="8" id="KW-0539">Nucleus</keyword>
<keyword evidence="5 12" id="KW-0547">Nucleotide-binding</keyword>
<reference evidence="14 15" key="2">
    <citation type="submission" date="2018-11" db="EMBL/GenBank/DDBJ databases">
        <authorList>
            <consortium name="Pathogen Informatics"/>
        </authorList>
    </citation>
    <scope>NUCLEOTIDE SEQUENCE [LARGE SCALE GENOMIC DNA]</scope>
</reference>
<evidence type="ECO:0000256" key="4">
    <source>
        <dbReference type="ARBA" id="ARBA00022679"/>
    </source>
</evidence>
<organism evidence="15 16">
    <name type="scientific">Toxocara canis</name>
    <name type="common">Canine roundworm</name>
    <dbReference type="NCBI Taxonomy" id="6265"/>
    <lineage>
        <taxon>Eukaryota</taxon>
        <taxon>Metazoa</taxon>
        <taxon>Ecdysozoa</taxon>
        <taxon>Nematoda</taxon>
        <taxon>Chromadorea</taxon>
        <taxon>Rhabditida</taxon>
        <taxon>Spirurina</taxon>
        <taxon>Ascaridomorpha</taxon>
        <taxon>Ascaridoidea</taxon>
        <taxon>Toxocaridae</taxon>
        <taxon>Toxocara</taxon>
    </lineage>
</organism>
<dbReference type="InterPro" id="IPR050108">
    <property type="entry name" value="CDK"/>
</dbReference>
<dbReference type="GO" id="GO:0000086">
    <property type="term" value="P:G2/M transition of mitotic cell cycle"/>
    <property type="evidence" value="ECO:0007669"/>
    <property type="project" value="TreeGrafter"/>
</dbReference>
<dbReference type="GO" id="GO:0004693">
    <property type="term" value="F:cyclin-dependent protein serine/threonine kinase activity"/>
    <property type="evidence" value="ECO:0007669"/>
    <property type="project" value="UniProtKB-EC"/>
</dbReference>
<evidence type="ECO:0000256" key="1">
    <source>
        <dbReference type="ARBA" id="ARBA00004123"/>
    </source>
</evidence>
<comment type="catalytic activity">
    <reaction evidence="9">
        <text>L-threonyl-[protein] + ATP = O-phospho-L-threonyl-[protein] + ADP + H(+)</text>
        <dbReference type="Rhea" id="RHEA:46608"/>
        <dbReference type="Rhea" id="RHEA-COMP:11060"/>
        <dbReference type="Rhea" id="RHEA-COMP:11605"/>
        <dbReference type="ChEBI" id="CHEBI:15378"/>
        <dbReference type="ChEBI" id="CHEBI:30013"/>
        <dbReference type="ChEBI" id="CHEBI:30616"/>
        <dbReference type="ChEBI" id="CHEBI:61977"/>
        <dbReference type="ChEBI" id="CHEBI:456216"/>
        <dbReference type="EC" id="2.7.11.22"/>
    </reaction>
</comment>
<dbReference type="PANTHER" id="PTHR24056:SF334">
    <property type="entry name" value="CYCLIN-DEPENDENT KINASE 1"/>
    <property type="match status" value="1"/>
</dbReference>
<dbReference type="PANTHER" id="PTHR24056">
    <property type="entry name" value="CELL DIVISION PROTEIN KINASE"/>
    <property type="match status" value="1"/>
</dbReference>
<sequence>MASGDTQALNDFVKLEKIGEGTYGVVYKGRNVKTNQMVAMKKIRLECEDEGVPATALREMSLLRELRHPNIVRSLSEDQEYYEWGKRDLLALFP</sequence>
<dbReference type="InterPro" id="IPR011009">
    <property type="entry name" value="Kinase-like_dom_sf"/>
</dbReference>
<keyword evidence="3" id="KW-0597">Phosphoprotein</keyword>
<dbReference type="SUPFAM" id="SSF56112">
    <property type="entry name" value="Protein kinase-like (PK-like)"/>
    <property type="match status" value="1"/>
</dbReference>
<comment type="subcellular location">
    <subcellularLocation>
        <location evidence="1">Nucleus</location>
    </subcellularLocation>
</comment>
<evidence type="ECO:0000256" key="10">
    <source>
        <dbReference type="ARBA" id="ARBA00048367"/>
    </source>
</evidence>
<name>A0A183U4K7_TOXCA</name>
<gene>
    <name evidence="14" type="ORF">TCNE_LOCUS3427</name>
</gene>
<dbReference type="Gene3D" id="3.30.200.20">
    <property type="entry name" value="Phosphorylase Kinase, domain 1"/>
    <property type="match status" value="1"/>
</dbReference>
<keyword evidence="15" id="KW-1185">Reference proteome</keyword>
<evidence type="ECO:0000256" key="8">
    <source>
        <dbReference type="ARBA" id="ARBA00023242"/>
    </source>
</evidence>
<proteinExistence type="predicted"/>
<protein>
    <submittedName>
        <fullName evidence="16">Protein kinase domain-containing protein</fullName>
    </submittedName>
</protein>
<dbReference type="AlphaFoldDB" id="A0A183U4K7"/>
<accession>A0A183U4K7</accession>
<dbReference type="GO" id="GO:0005634">
    <property type="term" value="C:nucleus"/>
    <property type="evidence" value="ECO:0007669"/>
    <property type="project" value="UniProtKB-SubCell"/>
</dbReference>
<dbReference type="GO" id="GO:0008353">
    <property type="term" value="F:RNA polymerase II CTD heptapeptide repeat kinase activity"/>
    <property type="evidence" value="ECO:0007669"/>
    <property type="project" value="UniProtKB-EC"/>
</dbReference>
<dbReference type="GO" id="GO:0005524">
    <property type="term" value="F:ATP binding"/>
    <property type="evidence" value="ECO:0007669"/>
    <property type="project" value="UniProtKB-UniRule"/>
</dbReference>
<evidence type="ECO:0000256" key="12">
    <source>
        <dbReference type="PROSITE-ProRule" id="PRU10141"/>
    </source>
</evidence>
<dbReference type="EMBL" id="UYWY01004376">
    <property type="protein sequence ID" value="VDM29144.1"/>
    <property type="molecule type" value="Genomic_DNA"/>
</dbReference>
<feature type="binding site" evidence="12">
    <location>
        <position position="41"/>
    </location>
    <ligand>
        <name>ATP</name>
        <dbReference type="ChEBI" id="CHEBI:30616"/>
    </ligand>
</feature>
<evidence type="ECO:0000313" key="15">
    <source>
        <dbReference type="Proteomes" id="UP000050794"/>
    </source>
</evidence>
<feature type="domain" description="Protein kinase" evidence="13">
    <location>
        <begin position="12"/>
        <end position="94"/>
    </location>
</feature>
<keyword evidence="4" id="KW-0808">Transferase</keyword>
<evidence type="ECO:0000256" key="9">
    <source>
        <dbReference type="ARBA" id="ARBA00047811"/>
    </source>
</evidence>
<dbReference type="Proteomes" id="UP000050794">
    <property type="component" value="Unassembled WGS sequence"/>
</dbReference>
<evidence type="ECO:0000313" key="16">
    <source>
        <dbReference type="WBParaSite" id="TCNE_0000342701-mRNA-1"/>
    </source>
</evidence>
<evidence type="ECO:0000256" key="11">
    <source>
        <dbReference type="ARBA" id="ARBA00049280"/>
    </source>
</evidence>
<evidence type="ECO:0000256" key="5">
    <source>
        <dbReference type="ARBA" id="ARBA00022741"/>
    </source>
</evidence>
<keyword evidence="6" id="KW-0418">Kinase</keyword>
<dbReference type="WBParaSite" id="TCNE_0000342701-mRNA-1">
    <property type="protein sequence ID" value="TCNE_0000342701-mRNA-1"/>
    <property type="gene ID" value="TCNE_0000342701"/>
</dbReference>
<evidence type="ECO:0000256" key="2">
    <source>
        <dbReference type="ARBA" id="ARBA00022527"/>
    </source>
</evidence>
<evidence type="ECO:0000256" key="7">
    <source>
        <dbReference type="ARBA" id="ARBA00022840"/>
    </source>
</evidence>
<reference evidence="16" key="1">
    <citation type="submission" date="2016-06" db="UniProtKB">
        <authorList>
            <consortium name="WormBaseParasite"/>
        </authorList>
    </citation>
    <scope>IDENTIFICATION</scope>
</reference>
<keyword evidence="7 12" id="KW-0067">ATP-binding</keyword>
<evidence type="ECO:0000313" key="14">
    <source>
        <dbReference type="EMBL" id="VDM29144.1"/>
    </source>
</evidence>
<comment type="catalytic activity">
    <reaction evidence="11">
        <text>[DNA-directed RNA polymerase] + ATP = phospho-[DNA-directed RNA polymerase] + ADP + H(+)</text>
        <dbReference type="Rhea" id="RHEA:10216"/>
        <dbReference type="Rhea" id="RHEA-COMP:11321"/>
        <dbReference type="Rhea" id="RHEA-COMP:11322"/>
        <dbReference type="ChEBI" id="CHEBI:15378"/>
        <dbReference type="ChEBI" id="CHEBI:30616"/>
        <dbReference type="ChEBI" id="CHEBI:43176"/>
        <dbReference type="ChEBI" id="CHEBI:68546"/>
        <dbReference type="ChEBI" id="CHEBI:456216"/>
        <dbReference type="EC" id="2.7.11.23"/>
    </reaction>
</comment>
<evidence type="ECO:0000256" key="6">
    <source>
        <dbReference type="ARBA" id="ARBA00022777"/>
    </source>
</evidence>
<keyword evidence="2" id="KW-0723">Serine/threonine-protein kinase</keyword>
<dbReference type="InterPro" id="IPR000719">
    <property type="entry name" value="Prot_kinase_dom"/>
</dbReference>
<dbReference type="PROSITE" id="PS00107">
    <property type="entry name" value="PROTEIN_KINASE_ATP"/>
    <property type="match status" value="1"/>
</dbReference>
<comment type="catalytic activity">
    <reaction evidence="10">
        <text>L-seryl-[protein] + ATP = O-phospho-L-seryl-[protein] + ADP + H(+)</text>
        <dbReference type="Rhea" id="RHEA:17989"/>
        <dbReference type="Rhea" id="RHEA-COMP:9863"/>
        <dbReference type="Rhea" id="RHEA-COMP:11604"/>
        <dbReference type="ChEBI" id="CHEBI:15378"/>
        <dbReference type="ChEBI" id="CHEBI:29999"/>
        <dbReference type="ChEBI" id="CHEBI:30616"/>
        <dbReference type="ChEBI" id="CHEBI:83421"/>
        <dbReference type="ChEBI" id="CHEBI:456216"/>
        <dbReference type="EC" id="2.7.11.22"/>
    </reaction>
</comment>
<evidence type="ECO:0000256" key="3">
    <source>
        <dbReference type="ARBA" id="ARBA00022553"/>
    </source>
</evidence>
<dbReference type="GO" id="GO:0007095">
    <property type="term" value="P:mitotic G2 DNA damage checkpoint signaling"/>
    <property type="evidence" value="ECO:0007669"/>
    <property type="project" value="TreeGrafter"/>
</dbReference>
<dbReference type="PROSITE" id="PS50011">
    <property type="entry name" value="PROTEIN_KINASE_DOM"/>
    <property type="match status" value="1"/>
</dbReference>
<dbReference type="Pfam" id="PF00069">
    <property type="entry name" value="Pkinase"/>
    <property type="match status" value="1"/>
</dbReference>
<evidence type="ECO:0000259" key="13">
    <source>
        <dbReference type="PROSITE" id="PS50011"/>
    </source>
</evidence>
<dbReference type="FunFam" id="3.30.200.20:FF:000927">
    <property type="entry name" value="Cyclin-dependent kinase 2"/>
    <property type="match status" value="1"/>
</dbReference>
<dbReference type="InterPro" id="IPR017441">
    <property type="entry name" value="Protein_kinase_ATP_BS"/>
</dbReference>